<dbReference type="PROSITE" id="PS51128">
    <property type="entry name" value="ZF_DKSA_2"/>
    <property type="match status" value="1"/>
</dbReference>
<comment type="caution">
    <text evidence="2">The sequence shown here is derived from an EMBL/GenBank/DDBJ whole genome shotgun (WGS) entry which is preliminary data.</text>
</comment>
<dbReference type="RefSeq" id="WP_377122736.1">
    <property type="nucleotide sequence ID" value="NZ_JBHRSD010000011.1"/>
</dbReference>
<gene>
    <name evidence="2" type="ORF">ACFOEE_07415</name>
</gene>
<evidence type="ECO:0000256" key="1">
    <source>
        <dbReference type="PROSITE-ProRule" id="PRU00510"/>
    </source>
</evidence>
<name>A0ABV7CIB1_9GAMM</name>
<reference evidence="3" key="1">
    <citation type="journal article" date="2019" name="Int. J. Syst. Evol. Microbiol.">
        <title>The Global Catalogue of Microorganisms (GCM) 10K type strain sequencing project: providing services to taxonomists for standard genome sequencing and annotation.</title>
        <authorList>
            <consortium name="The Broad Institute Genomics Platform"/>
            <consortium name="The Broad Institute Genome Sequencing Center for Infectious Disease"/>
            <person name="Wu L."/>
            <person name="Ma J."/>
        </authorList>
    </citation>
    <scope>NUCLEOTIDE SEQUENCE [LARGE SCALE GENOMIC DNA]</scope>
    <source>
        <strain evidence="3">KCTC 42730</strain>
    </source>
</reference>
<evidence type="ECO:0000313" key="2">
    <source>
        <dbReference type="EMBL" id="MFC3032342.1"/>
    </source>
</evidence>
<accession>A0ABV7CIB1</accession>
<evidence type="ECO:0000313" key="3">
    <source>
        <dbReference type="Proteomes" id="UP001595453"/>
    </source>
</evidence>
<protein>
    <submittedName>
        <fullName evidence="2">Conjugal transfer protein TraR</fullName>
    </submittedName>
</protein>
<dbReference type="EMBL" id="JBHRSD010000011">
    <property type="protein sequence ID" value="MFC3032342.1"/>
    <property type="molecule type" value="Genomic_DNA"/>
</dbReference>
<dbReference type="Gene3D" id="1.20.120.910">
    <property type="entry name" value="DksA, coiled-coil domain"/>
    <property type="match status" value="1"/>
</dbReference>
<organism evidence="2 3">
    <name type="scientific">Pseudoalteromonas fenneropenaei</name>
    <dbReference type="NCBI Taxonomy" id="1737459"/>
    <lineage>
        <taxon>Bacteria</taxon>
        <taxon>Pseudomonadati</taxon>
        <taxon>Pseudomonadota</taxon>
        <taxon>Gammaproteobacteria</taxon>
        <taxon>Alteromonadales</taxon>
        <taxon>Pseudoalteromonadaceae</taxon>
        <taxon>Pseudoalteromonas</taxon>
    </lineage>
</organism>
<keyword evidence="3" id="KW-1185">Reference proteome</keyword>
<dbReference type="Proteomes" id="UP001595453">
    <property type="component" value="Unassembled WGS sequence"/>
</dbReference>
<proteinExistence type="predicted"/>
<sequence length="121" mass="13729">MKENQTLIYKRKLELELDCLRQAFLNELKRSDNSFMSALVSALEQAPPTEWLDMAANKLSPEHLPRYNRLVQLEAALCQIDIGQYGYCCDCEQEIDSSLLSEDAATQRCGGCMTKKVANHI</sequence>
<comment type="caution">
    <text evidence="1">Lacks conserved residue(s) required for the propagation of feature annotation.</text>
</comment>